<evidence type="ECO:0000313" key="2">
    <source>
        <dbReference type="EMBL" id="ELQ40737.1"/>
    </source>
</evidence>
<proteinExistence type="predicted"/>
<gene>
    <name evidence="2" type="ORF">OOU_Y34scaffold00370g31</name>
</gene>
<accession>A0AA97P2X7</accession>
<evidence type="ECO:0000256" key="1">
    <source>
        <dbReference type="SAM" id="MobiDB-lite"/>
    </source>
</evidence>
<protein>
    <submittedName>
        <fullName evidence="2">Uncharacterized protein</fullName>
    </submittedName>
</protein>
<reference evidence="2" key="1">
    <citation type="journal article" date="2012" name="PLoS Genet.">
        <title>Comparative analysis of the genomes of two field isolates of the rice blast fungus Magnaporthe oryzae.</title>
        <authorList>
            <person name="Xue M."/>
            <person name="Yang J."/>
            <person name="Li Z."/>
            <person name="Hu S."/>
            <person name="Yao N."/>
            <person name="Dean R.A."/>
            <person name="Zhao W."/>
            <person name="Shen M."/>
            <person name="Zhang H."/>
            <person name="Li C."/>
            <person name="Liu L."/>
            <person name="Cao L."/>
            <person name="Xu X."/>
            <person name="Xing Y."/>
            <person name="Hsiang T."/>
            <person name="Zhang Z."/>
            <person name="Xu J.R."/>
            <person name="Peng Y.L."/>
        </authorList>
    </citation>
    <scope>NUCLEOTIDE SEQUENCE</scope>
    <source>
        <strain evidence="2">Y34</strain>
    </source>
</reference>
<dbReference type="AlphaFoldDB" id="A0AA97P2X7"/>
<dbReference type="EMBL" id="JH793583">
    <property type="protein sequence ID" value="ELQ40737.1"/>
    <property type="molecule type" value="Genomic_DNA"/>
</dbReference>
<sequence>MWDHLPGGRAGTGAGGLPSGKKGCQPEGQDKSVRYKQWHVYLRHCYLDYYAGQCATFAN</sequence>
<name>A0AA97P2X7_PYRO3</name>
<feature type="compositionally biased region" description="Gly residues" evidence="1">
    <location>
        <begin position="8"/>
        <end position="18"/>
    </location>
</feature>
<organism evidence="2">
    <name type="scientific">Pyricularia oryzae (strain Y34)</name>
    <name type="common">Rice blast fungus</name>
    <name type="synonym">Magnaporthe oryzae</name>
    <dbReference type="NCBI Taxonomy" id="1143189"/>
    <lineage>
        <taxon>Eukaryota</taxon>
        <taxon>Fungi</taxon>
        <taxon>Dikarya</taxon>
        <taxon>Ascomycota</taxon>
        <taxon>Pezizomycotina</taxon>
        <taxon>Sordariomycetes</taxon>
        <taxon>Sordariomycetidae</taxon>
        <taxon>Magnaporthales</taxon>
        <taxon>Pyriculariaceae</taxon>
        <taxon>Pyricularia</taxon>
    </lineage>
</organism>
<dbReference type="Proteomes" id="UP000011086">
    <property type="component" value="Unassembled WGS sequence"/>
</dbReference>
<feature type="region of interest" description="Disordered" evidence="1">
    <location>
        <begin position="1"/>
        <end position="29"/>
    </location>
</feature>